<keyword evidence="4" id="KW-0732">Signal</keyword>
<dbReference type="GO" id="GO:0030313">
    <property type="term" value="C:cell envelope"/>
    <property type="evidence" value="ECO:0007669"/>
    <property type="project" value="UniProtKB-SubCell"/>
</dbReference>
<comment type="similarity">
    <text evidence="2">Belongs to the bacterial solute-binding protein 1 family.</text>
</comment>
<dbReference type="InterPro" id="IPR050490">
    <property type="entry name" value="Bact_solute-bd_prot1"/>
</dbReference>
<dbReference type="AlphaFoldDB" id="A0A6J4J481"/>
<keyword evidence="3" id="KW-0813">Transport</keyword>
<evidence type="ECO:0000256" key="2">
    <source>
        <dbReference type="ARBA" id="ARBA00008520"/>
    </source>
</evidence>
<dbReference type="Pfam" id="PF01547">
    <property type="entry name" value="SBP_bac_1"/>
    <property type="match status" value="1"/>
</dbReference>
<dbReference type="Gene3D" id="3.40.190.10">
    <property type="entry name" value="Periplasmic binding protein-like II"/>
    <property type="match status" value="1"/>
</dbReference>
<gene>
    <name evidence="5" type="ORF">AVDCRST_MAG77-3146</name>
</gene>
<accession>A0A6J4J481</accession>
<dbReference type="InterPro" id="IPR006311">
    <property type="entry name" value="TAT_signal"/>
</dbReference>
<evidence type="ECO:0000256" key="4">
    <source>
        <dbReference type="ARBA" id="ARBA00022729"/>
    </source>
</evidence>
<protein>
    <recommendedName>
        <fullName evidence="6">Sugar ABC transporter substrate-binding protein</fullName>
    </recommendedName>
</protein>
<dbReference type="CDD" id="cd13585">
    <property type="entry name" value="PBP2_TMBP_like"/>
    <property type="match status" value="1"/>
</dbReference>
<proteinExistence type="inferred from homology"/>
<name>A0A6J4J481_9CHLR</name>
<reference evidence="5" key="1">
    <citation type="submission" date="2020-02" db="EMBL/GenBank/DDBJ databases">
        <authorList>
            <person name="Meier V. D."/>
        </authorList>
    </citation>
    <scope>NUCLEOTIDE SEQUENCE</scope>
    <source>
        <strain evidence="5">AVDCRST_MAG77</strain>
    </source>
</reference>
<sequence>MAQEQRAECGSAHNAPSGVTRRGFLGLAPTAMTTVGVLAACSQGQSQPPAQAVLDKETRREIAFWPRNATDKIAFDAILPVAKQQFPNLTVNMEVPAGNLLDKLKVSLAADTPPDAVVISLTWTRFMIAQKAILSLQDYVKRDKDVADNLKQFAPAAVGAYTFEDKLYALPTTNEGIVLWYNKDAFSEAKLPFPRDIEDDPAKWNWNTVVEMARALNRGSGTGRQRYGVMVTGRKTNAAISESWGNLVYGNEARFLNDAGTKWVLGSKEGLQTIEWIVDLQKRYGVHPEVEHYLEQNILDRTLFQEGRLGMLIQGEFLSRYLYGNQKPAGGLPFQYDIAQLPFAPGKKKRGSVFNGTAAGMIRGTKQPDGVWQWFHALSSKEAQQHITNHWGSRGAHQGTYETWLRDGGGGGPAGLNYQAIVKASNTSTSYPVSPYLNQDDLVNPCTDVLFGKVFTLKQLPSEGLREMETEINARLQSAGAPAAK</sequence>
<evidence type="ECO:0008006" key="6">
    <source>
        <dbReference type="Google" id="ProtNLM"/>
    </source>
</evidence>
<comment type="subcellular location">
    <subcellularLocation>
        <location evidence="1">Cell envelope</location>
    </subcellularLocation>
</comment>
<dbReference type="PANTHER" id="PTHR43649">
    <property type="entry name" value="ARABINOSE-BINDING PROTEIN-RELATED"/>
    <property type="match status" value="1"/>
</dbReference>
<dbReference type="PROSITE" id="PS51318">
    <property type="entry name" value="TAT"/>
    <property type="match status" value="1"/>
</dbReference>
<evidence type="ECO:0000256" key="3">
    <source>
        <dbReference type="ARBA" id="ARBA00022448"/>
    </source>
</evidence>
<dbReference type="EMBL" id="CADCTC010000172">
    <property type="protein sequence ID" value="CAA9269889.1"/>
    <property type="molecule type" value="Genomic_DNA"/>
</dbReference>
<dbReference type="InterPro" id="IPR006059">
    <property type="entry name" value="SBP"/>
</dbReference>
<evidence type="ECO:0000256" key="1">
    <source>
        <dbReference type="ARBA" id="ARBA00004196"/>
    </source>
</evidence>
<evidence type="ECO:0000313" key="5">
    <source>
        <dbReference type="EMBL" id="CAA9269889.1"/>
    </source>
</evidence>
<dbReference type="SUPFAM" id="SSF53850">
    <property type="entry name" value="Periplasmic binding protein-like II"/>
    <property type="match status" value="1"/>
</dbReference>
<dbReference type="PANTHER" id="PTHR43649:SF31">
    <property type="entry name" value="SN-GLYCEROL-3-PHOSPHATE-BINDING PERIPLASMIC PROTEIN UGPB"/>
    <property type="match status" value="1"/>
</dbReference>
<organism evidence="5">
    <name type="scientific">uncultured Chloroflexota bacterium</name>
    <dbReference type="NCBI Taxonomy" id="166587"/>
    <lineage>
        <taxon>Bacteria</taxon>
        <taxon>Bacillati</taxon>
        <taxon>Chloroflexota</taxon>
        <taxon>environmental samples</taxon>
    </lineage>
</organism>